<dbReference type="GO" id="GO:0071972">
    <property type="term" value="F:peptidoglycan L,D-transpeptidase activity"/>
    <property type="evidence" value="ECO:0007669"/>
    <property type="project" value="TreeGrafter"/>
</dbReference>
<dbReference type="eggNOG" id="COG1376">
    <property type="taxonomic scope" value="Bacteria"/>
</dbReference>
<evidence type="ECO:0000256" key="9">
    <source>
        <dbReference type="PROSITE-ProRule" id="PRU01373"/>
    </source>
</evidence>
<dbReference type="UniPathway" id="UPA00219"/>
<comment type="caution">
    <text evidence="12">The sequence shown here is derived from an EMBL/GenBank/DDBJ whole genome shotgun (WGS) entry which is preliminary data.</text>
</comment>
<dbReference type="FunFam" id="2.40.440.10:FF:000003">
    <property type="entry name" value="L,D-transpeptidase YciB"/>
    <property type="match status" value="1"/>
</dbReference>
<dbReference type="EMBL" id="JQCR01000002">
    <property type="protein sequence ID" value="KGE19093.1"/>
    <property type="molecule type" value="Genomic_DNA"/>
</dbReference>
<evidence type="ECO:0000313" key="12">
    <source>
        <dbReference type="EMBL" id="KGE19093.1"/>
    </source>
</evidence>
<evidence type="ECO:0000256" key="8">
    <source>
        <dbReference type="ARBA" id="ARBA00060592"/>
    </source>
</evidence>
<protein>
    <recommendedName>
        <fullName evidence="11">L,D-TPase catalytic domain-containing protein</fullName>
    </recommendedName>
</protein>
<feature type="active site" description="Proton donor/acceptor" evidence="9">
    <location>
        <position position="117"/>
    </location>
</feature>
<keyword evidence="6 9" id="KW-0573">Peptidoglycan synthesis</keyword>
<dbReference type="OrthoDB" id="9787225at2"/>
<evidence type="ECO:0000256" key="5">
    <source>
        <dbReference type="ARBA" id="ARBA00022960"/>
    </source>
</evidence>
<evidence type="ECO:0000256" key="10">
    <source>
        <dbReference type="SAM" id="SignalP"/>
    </source>
</evidence>
<dbReference type="GO" id="GO:0018104">
    <property type="term" value="P:peptidoglycan-protein cross-linking"/>
    <property type="evidence" value="ECO:0007669"/>
    <property type="project" value="TreeGrafter"/>
</dbReference>
<dbReference type="Pfam" id="PF03734">
    <property type="entry name" value="YkuD"/>
    <property type="match status" value="1"/>
</dbReference>
<comment type="pathway">
    <text evidence="1 9">Cell wall biogenesis; peptidoglycan biosynthesis.</text>
</comment>
<keyword evidence="7 9" id="KW-0961">Cell wall biogenesis/degradation</keyword>
<keyword evidence="5 9" id="KW-0133">Cell shape</keyword>
<keyword evidence="4" id="KW-0378">Hydrolase</keyword>
<dbReference type="Proteomes" id="UP000029734">
    <property type="component" value="Unassembled WGS sequence"/>
</dbReference>
<gene>
    <name evidence="12" type="ORF">PWYN_06850</name>
</gene>
<evidence type="ECO:0000256" key="7">
    <source>
        <dbReference type="ARBA" id="ARBA00023316"/>
    </source>
</evidence>
<keyword evidence="13" id="KW-1185">Reference proteome</keyword>
<reference evidence="12 13" key="2">
    <citation type="submission" date="2014-10" db="EMBL/GenBank/DDBJ databases">
        <title>Comparative genomics of the Paenibacillus odorifer group.</title>
        <authorList>
            <person name="Tsai Y.-C."/>
            <person name="Martin N."/>
            <person name="Korlach J."/>
            <person name="Wiedmann M."/>
        </authorList>
    </citation>
    <scope>NUCLEOTIDE SEQUENCE [LARGE SCALE GENOMIC DNA]</scope>
    <source>
        <strain evidence="12 13">DSM 18334</strain>
    </source>
</reference>
<dbReference type="SUPFAM" id="SSF141523">
    <property type="entry name" value="L,D-transpeptidase catalytic domain-like"/>
    <property type="match status" value="1"/>
</dbReference>
<dbReference type="InterPro" id="IPR036582">
    <property type="entry name" value="Mao_N_sf"/>
</dbReference>
<feature type="active site" description="Nucleophile" evidence="9">
    <location>
        <position position="133"/>
    </location>
</feature>
<evidence type="ECO:0000256" key="2">
    <source>
        <dbReference type="ARBA" id="ARBA00005992"/>
    </source>
</evidence>
<evidence type="ECO:0000313" key="13">
    <source>
        <dbReference type="Proteomes" id="UP000029734"/>
    </source>
</evidence>
<dbReference type="InterPro" id="IPR050979">
    <property type="entry name" value="LD-transpeptidase"/>
</dbReference>
<dbReference type="InterPro" id="IPR012854">
    <property type="entry name" value="Cu_amine_oxidase-like_N"/>
</dbReference>
<feature type="domain" description="L,D-TPase catalytic" evidence="11">
    <location>
        <begin position="33"/>
        <end position="157"/>
    </location>
</feature>
<dbReference type="PROSITE" id="PS52029">
    <property type="entry name" value="LD_TPASE"/>
    <property type="match status" value="1"/>
</dbReference>
<evidence type="ECO:0000256" key="4">
    <source>
        <dbReference type="ARBA" id="ARBA00022801"/>
    </source>
</evidence>
<evidence type="ECO:0000256" key="6">
    <source>
        <dbReference type="ARBA" id="ARBA00022984"/>
    </source>
</evidence>
<keyword evidence="10" id="KW-0732">Signal</keyword>
<dbReference type="GO" id="GO:0008360">
    <property type="term" value="P:regulation of cell shape"/>
    <property type="evidence" value="ECO:0007669"/>
    <property type="project" value="UniProtKB-UniRule"/>
</dbReference>
<evidence type="ECO:0000256" key="1">
    <source>
        <dbReference type="ARBA" id="ARBA00004752"/>
    </source>
</evidence>
<dbReference type="GO" id="GO:0005576">
    <property type="term" value="C:extracellular region"/>
    <property type="evidence" value="ECO:0007669"/>
    <property type="project" value="TreeGrafter"/>
</dbReference>
<dbReference type="PANTHER" id="PTHR30582">
    <property type="entry name" value="L,D-TRANSPEPTIDASE"/>
    <property type="match status" value="1"/>
</dbReference>
<organism evidence="12 13">
    <name type="scientific">Paenibacillus wynnii</name>
    <dbReference type="NCBI Taxonomy" id="268407"/>
    <lineage>
        <taxon>Bacteria</taxon>
        <taxon>Bacillati</taxon>
        <taxon>Bacillota</taxon>
        <taxon>Bacilli</taxon>
        <taxon>Bacillales</taxon>
        <taxon>Paenibacillaceae</taxon>
        <taxon>Paenibacillus</taxon>
    </lineage>
</organism>
<dbReference type="AlphaFoldDB" id="A0A098MAM1"/>
<dbReference type="GO" id="GO:0016740">
    <property type="term" value="F:transferase activity"/>
    <property type="evidence" value="ECO:0007669"/>
    <property type="project" value="UniProtKB-KW"/>
</dbReference>
<evidence type="ECO:0000256" key="3">
    <source>
        <dbReference type="ARBA" id="ARBA00022679"/>
    </source>
</evidence>
<feature type="signal peptide" evidence="10">
    <location>
        <begin position="1"/>
        <end position="29"/>
    </location>
</feature>
<dbReference type="CDD" id="cd16913">
    <property type="entry name" value="YkuD_like"/>
    <property type="match status" value="1"/>
</dbReference>
<comment type="similarity">
    <text evidence="2">Belongs to the YkuD family.</text>
</comment>
<dbReference type="InterPro" id="IPR038063">
    <property type="entry name" value="Transpep_catalytic_dom"/>
</dbReference>
<comment type="pathway">
    <text evidence="8">Glycan biosynthesis.</text>
</comment>
<dbReference type="PANTHER" id="PTHR30582:SF4">
    <property type="entry name" value="L,D-TRANSPEPTIDASE YQJB-RELATED"/>
    <property type="match status" value="1"/>
</dbReference>
<keyword evidence="3" id="KW-0808">Transferase</keyword>
<dbReference type="GO" id="GO:0071555">
    <property type="term" value="P:cell wall organization"/>
    <property type="evidence" value="ECO:0007669"/>
    <property type="project" value="UniProtKB-UniRule"/>
</dbReference>
<proteinExistence type="inferred from homology"/>
<dbReference type="InterPro" id="IPR005490">
    <property type="entry name" value="LD_TPept_cat_dom"/>
</dbReference>
<accession>A0A098MAM1</accession>
<sequence length="292" mass="32472">MSSYVQRIIKLLLVLGLLCCVFYTGKASAAGNDLIIINKKVNQLAFFSDGKLVRTFPVATGRTHSLTPEGSFKIVVKIKNRPYYKEKIPGGDPRNPLGDRWMGLEVNGTYGTTYAIHGNSNENSIGKYVSSGCIRMHNEDIHWLFPKVEKNTRVVITTSSSGMEKIAAKHGYTLGRSLFAGTLIFNDVSTKLNQPLVLENSRVYLPLRELIKLLGGEVKWNNQEEILTLTRGGRTISYKPLTNKATVNGKEIAILPSLNQNNSVMIPLKNIPEMFGLQVKWNSELKTVSISE</sequence>
<dbReference type="Gene3D" id="3.30.457.10">
    <property type="entry name" value="Copper amine oxidase-like, N-terminal domain"/>
    <property type="match status" value="1"/>
</dbReference>
<dbReference type="Gene3D" id="2.40.440.10">
    <property type="entry name" value="L,D-transpeptidase catalytic domain-like"/>
    <property type="match status" value="1"/>
</dbReference>
<dbReference type="Pfam" id="PF07833">
    <property type="entry name" value="Cu_amine_oxidN1"/>
    <property type="match status" value="1"/>
</dbReference>
<dbReference type="eggNOG" id="COG1404">
    <property type="taxonomic scope" value="Bacteria"/>
</dbReference>
<dbReference type="SUPFAM" id="SSF55383">
    <property type="entry name" value="Copper amine oxidase, domain N"/>
    <property type="match status" value="1"/>
</dbReference>
<name>A0A098MAM1_9BACL</name>
<reference evidence="12 13" key="1">
    <citation type="submission" date="2014-08" db="EMBL/GenBank/DDBJ databases">
        <authorList>
            <person name="den Bakker H.C."/>
        </authorList>
    </citation>
    <scope>NUCLEOTIDE SEQUENCE [LARGE SCALE GENOMIC DNA]</scope>
    <source>
        <strain evidence="12 13">DSM 18334</strain>
    </source>
</reference>
<feature type="chain" id="PRO_5001938103" description="L,D-TPase catalytic domain-containing protein" evidence="10">
    <location>
        <begin position="30"/>
        <end position="292"/>
    </location>
</feature>
<evidence type="ECO:0000259" key="11">
    <source>
        <dbReference type="PROSITE" id="PS52029"/>
    </source>
</evidence>